<gene>
    <name evidence="6" type="ORF">CVS27_09300</name>
</gene>
<dbReference type="Pfam" id="PF00135">
    <property type="entry name" value="COesterase"/>
    <property type="match status" value="1"/>
</dbReference>
<dbReference type="InterPro" id="IPR050309">
    <property type="entry name" value="Type-B_Carboxylest/Lipase"/>
</dbReference>
<evidence type="ECO:0000256" key="3">
    <source>
        <dbReference type="ARBA" id="ARBA00022801"/>
    </source>
</evidence>
<dbReference type="AlphaFoldDB" id="A0A2S3ZWB0"/>
<sequence length="489" mass="51434">MSADALVETQVEASTTAGLVRGAWRKECAVFLGIPFAEPPMDPLRFAAPVPHGPWEGVRDALNMGATPQRGNDGGITLIPEPSVPGPSTLNVNVFTPSPGIAAGLPVLVYIHGGGFTSGSPASTWYDGTAFARDGAVTVVISYRLGFEGFGWVEGAPHNRGVMDWMLALEWVQQNVAAFGGDPGRVTIAGQSAGGGAVLTLLGMPSAQNLFSAVYCSSGVAADVTVQKSREFAAKLAERAGVAATRAGFESVDEEVLLELQKKATTPEGPPLKALRSLADDGLILGPVMDGDLIVQSTIESIRTGVGADKPLVIGANDDEFSMIFAEAKNKLKWIPAGFMLGRIGLRGPKRRAYLQANAEVKSGGTAAVMGRYLTDSIFRAFIPRLLEARGSASTWVYRFSWRSPVHDCAFHCLEVPFFFDLLDTEGVAAIAGDNPPPAVANELHAAASRFLTDGDPGWPGYGTKGLTKVFDSPSTVMANGYAAVVPLL</sequence>
<comment type="similarity">
    <text evidence="2">Belongs to the 'GDXG' lipolytic enzyme family.</text>
</comment>
<comment type="similarity">
    <text evidence="1 4">Belongs to the type-B carboxylesterase/lipase family.</text>
</comment>
<protein>
    <recommendedName>
        <fullName evidence="4">Carboxylic ester hydrolase</fullName>
        <ecNumber evidence="4">3.1.1.-</ecNumber>
    </recommendedName>
</protein>
<dbReference type="InterPro" id="IPR002168">
    <property type="entry name" value="Lipase_GDXG_HIS_AS"/>
</dbReference>
<evidence type="ECO:0000313" key="7">
    <source>
        <dbReference type="Proteomes" id="UP000237061"/>
    </source>
</evidence>
<dbReference type="EMBL" id="PPXC01000006">
    <property type="protein sequence ID" value="POH73566.1"/>
    <property type="molecule type" value="Genomic_DNA"/>
</dbReference>
<dbReference type="EC" id="3.1.1.-" evidence="4"/>
<dbReference type="PROSITE" id="PS00122">
    <property type="entry name" value="CARBOXYLESTERASE_B_1"/>
    <property type="match status" value="1"/>
</dbReference>
<feature type="domain" description="Carboxylesterase type B" evidence="5">
    <location>
        <begin position="11"/>
        <end position="425"/>
    </location>
</feature>
<evidence type="ECO:0000256" key="2">
    <source>
        <dbReference type="ARBA" id="ARBA00010515"/>
    </source>
</evidence>
<dbReference type="Gene3D" id="3.40.50.1820">
    <property type="entry name" value="alpha/beta hydrolase"/>
    <property type="match status" value="1"/>
</dbReference>
<accession>A0A2S3ZWB0</accession>
<evidence type="ECO:0000256" key="1">
    <source>
        <dbReference type="ARBA" id="ARBA00005964"/>
    </source>
</evidence>
<evidence type="ECO:0000259" key="5">
    <source>
        <dbReference type="Pfam" id="PF00135"/>
    </source>
</evidence>
<keyword evidence="3 4" id="KW-0378">Hydrolase</keyword>
<dbReference type="PANTHER" id="PTHR11559">
    <property type="entry name" value="CARBOXYLESTERASE"/>
    <property type="match status" value="1"/>
</dbReference>
<dbReference type="RefSeq" id="WP_103465463.1">
    <property type="nucleotide sequence ID" value="NZ_PPXC01000006.1"/>
</dbReference>
<comment type="caution">
    <text evidence="6">The sequence shown here is derived from an EMBL/GenBank/DDBJ whole genome shotgun (WGS) entry which is preliminary data.</text>
</comment>
<evidence type="ECO:0000256" key="4">
    <source>
        <dbReference type="RuleBase" id="RU361235"/>
    </source>
</evidence>
<dbReference type="Proteomes" id="UP000237061">
    <property type="component" value="Unassembled WGS sequence"/>
</dbReference>
<dbReference type="GO" id="GO:0016787">
    <property type="term" value="F:hydrolase activity"/>
    <property type="evidence" value="ECO:0007669"/>
    <property type="project" value="UniProtKB-KW"/>
</dbReference>
<keyword evidence="7" id="KW-1185">Reference proteome</keyword>
<dbReference type="SUPFAM" id="SSF53474">
    <property type="entry name" value="alpha/beta-Hydrolases"/>
    <property type="match status" value="1"/>
</dbReference>
<proteinExistence type="inferred from homology"/>
<dbReference type="InterPro" id="IPR029058">
    <property type="entry name" value="AB_hydrolase_fold"/>
</dbReference>
<dbReference type="PROSITE" id="PS01173">
    <property type="entry name" value="LIPASE_GDXG_HIS"/>
    <property type="match status" value="1"/>
</dbReference>
<organism evidence="6 7">
    <name type="scientific">Arthrobacter glacialis</name>
    <dbReference type="NCBI Taxonomy" id="1664"/>
    <lineage>
        <taxon>Bacteria</taxon>
        <taxon>Bacillati</taxon>
        <taxon>Actinomycetota</taxon>
        <taxon>Actinomycetes</taxon>
        <taxon>Micrococcales</taxon>
        <taxon>Micrococcaceae</taxon>
        <taxon>Arthrobacter</taxon>
    </lineage>
</organism>
<reference evidence="6 7" key="1">
    <citation type="submission" date="2018-01" db="EMBL/GenBank/DDBJ databases">
        <title>Arthrobacter sp. nov., from glaciers in China.</title>
        <authorList>
            <person name="Liu Q."/>
            <person name="Xin Y.-H."/>
        </authorList>
    </citation>
    <scope>NUCLEOTIDE SEQUENCE [LARGE SCALE GENOMIC DNA]</scope>
    <source>
        <strain evidence="6 7">HLT2-12-2</strain>
    </source>
</reference>
<dbReference type="InterPro" id="IPR019826">
    <property type="entry name" value="Carboxylesterase_B_AS"/>
</dbReference>
<evidence type="ECO:0000313" key="6">
    <source>
        <dbReference type="EMBL" id="POH73566.1"/>
    </source>
</evidence>
<name>A0A2S3ZWB0_ARTGL</name>
<dbReference type="InterPro" id="IPR002018">
    <property type="entry name" value="CarbesteraseB"/>
</dbReference>